<keyword evidence="3" id="KW-1185">Reference proteome</keyword>
<feature type="compositionally biased region" description="Basic and acidic residues" evidence="1">
    <location>
        <begin position="53"/>
        <end position="63"/>
    </location>
</feature>
<evidence type="ECO:0000313" key="2">
    <source>
        <dbReference type="EMBL" id="KAI5059698.1"/>
    </source>
</evidence>
<sequence>MYVRIQEEEGALQKVVLLDQHLVGQSAGPVVGVWVLGHKVFVTVDMMRGHAIGRPDKCNRREGPISVGSSNSCSSRTKSGRCKGEEQEEGRPAGQLDVQGHSQLNVCLCVCVCVCERERERERERESELCVCVCERERERERESCVCVCV</sequence>
<accession>A0A9D4U1J8</accession>
<name>A0A9D4U1J8_ADICA</name>
<feature type="region of interest" description="Disordered" evidence="1">
    <location>
        <begin position="53"/>
        <end position="87"/>
    </location>
</feature>
<dbReference type="AlphaFoldDB" id="A0A9D4U1J8"/>
<protein>
    <submittedName>
        <fullName evidence="2">Uncharacterized protein</fullName>
    </submittedName>
</protein>
<gene>
    <name evidence="2" type="ORF">GOP47_0026017</name>
</gene>
<organism evidence="2 3">
    <name type="scientific">Adiantum capillus-veneris</name>
    <name type="common">Maidenhair fern</name>
    <dbReference type="NCBI Taxonomy" id="13818"/>
    <lineage>
        <taxon>Eukaryota</taxon>
        <taxon>Viridiplantae</taxon>
        <taxon>Streptophyta</taxon>
        <taxon>Embryophyta</taxon>
        <taxon>Tracheophyta</taxon>
        <taxon>Polypodiopsida</taxon>
        <taxon>Polypodiidae</taxon>
        <taxon>Polypodiales</taxon>
        <taxon>Pteridineae</taxon>
        <taxon>Pteridaceae</taxon>
        <taxon>Vittarioideae</taxon>
        <taxon>Adiantum</taxon>
    </lineage>
</organism>
<feature type="compositionally biased region" description="Polar residues" evidence="1">
    <location>
        <begin position="67"/>
        <end position="77"/>
    </location>
</feature>
<evidence type="ECO:0000256" key="1">
    <source>
        <dbReference type="SAM" id="MobiDB-lite"/>
    </source>
</evidence>
<evidence type="ECO:0000313" key="3">
    <source>
        <dbReference type="Proteomes" id="UP000886520"/>
    </source>
</evidence>
<dbReference type="Proteomes" id="UP000886520">
    <property type="component" value="Chromosome 25"/>
</dbReference>
<proteinExistence type="predicted"/>
<comment type="caution">
    <text evidence="2">The sequence shown here is derived from an EMBL/GenBank/DDBJ whole genome shotgun (WGS) entry which is preliminary data.</text>
</comment>
<dbReference type="EMBL" id="JABFUD020000025">
    <property type="protein sequence ID" value="KAI5059698.1"/>
    <property type="molecule type" value="Genomic_DNA"/>
</dbReference>
<reference evidence="2" key="1">
    <citation type="submission" date="2021-01" db="EMBL/GenBank/DDBJ databases">
        <title>Adiantum capillus-veneris genome.</title>
        <authorList>
            <person name="Fang Y."/>
            <person name="Liao Q."/>
        </authorList>
    </citation>
    <scope>NUCLEOTIDE SEQUENCE</scope>
    <source>
        <strain evidence="2">H3</strain>
        <tissue evidence="2">Leaf</tissue>
    </source>
</reference>